<evidence type="ECO:0000313" key="2">
    <source>
        <dbReference type="EMBL" id="MBF4500744.1"/>
    </source>
</evidence>
<keyword evidence="1" id="KW-1133">Transmembrane helix</keyword>
<evidence type="ECO:0000256" key="1">
    <source>
        <dbReference type="SAM" id="Phobius"/>
    </source>
</evidence>
<dbReference type="AlphaFoldDB" id="A0A8J7G9N4"/>
<dbReference type="RefSeq" id="WP_194562167.1">
    <property type="nucleotide sequence ID" value="NZ_JADKPV010000001.1"/>
</dbReference>
<organism evidence="2 3">
    <name type="scientific">Savagea serpentis</name>
    <dbReference type="NCBI Taxonomy" id="2785297"/>
    <lineage>
        <taxon>Bacteria</taxon>
        <taxon>Bacillati</taxon>
        <taxon>Bacillota</taxon>
        <taxon>Bacilli</taxon>
        <taxon>Bacillales</taxon>
        <taxon>Caryophanaceae</taxon>
        <taxon>Savagea</taxon>
    </lineage>
</organism>
<comment type="caution">
    <text evidence="2">The sequence shown here is derived from an EMBL/GenBank/DDBJ whole genome shotgun (WGS) entry which is preliminary data.</text>
</comment>
<sequence length="104" mass="11900">MDPFVQFVIIPFVIVSISVGVTLLLKRVWVAPILAFLMNTVVNYVKFQRSDATGQISREQLFEWSFVTALIATIFALYLFLSMTILTRRRAALDAVKRKETESK</sequence>
<evidence type="ECO:0000313" key="3">
    <source>
        <dbReference type="Proteomes" id="UP000622653"/>
    </source>
</evidence>
<dbReference type="Proteomes" id="UP000622653">
    <property type="component" value="Unassembled WGS sequence"/>
</dbReference>
<name>A0A8J7G9N4_9BACL</name>
<proteinExistence type="predicted"/>
<keyword evidence="3" id="KW-1185">Reference proteome</keyword>
<keyword evidence="1" id="KW-0472">Membrane</keyword>
<feature type="transmembrane region" description="Helical" evidence="1">
    <location>
        <begin position="30"/>
        <end position="49"/>
    </location>
</feature>
<protein>
    <submittedName>
        <fullName evidence="2">Uncharacterized protein</fullName>
    </submittedName>
</protein>
<gene>
    <name evidence="2" type="ORF">IRY55_05140</name>
</gene>
<feature type="transmembrane region" description="Helical" evidence="1">
    <location>
        <begin position="61"/>
        <end position="81"/>
    </location>
</feature>
<dbReference type="EMBL" id="JADKPV010000001">
    <property type="protein sequence ID" value="MBF4500744.1"/>
    <property type="molecule type" value="Genomic_DNA"/>
</dbReference>
<reference evidence="2" key="1">
    <citation type="submission" date="2020-11" db="EMBL/GenBank/DDBJ databases">
        <title>Multidrug resistant novel bacterium Savagea serpentis sp. nov., isolated from the scats of a vine snake (Ahaetulla nasuta).</title>
        <authorList>
            <person name="Venkata Ramana V."/>
            <person name="Vikas Patil S."/>
            <person name="Yogita Lugani V."/>
        </authorList>
    </citation>
    <scope>NUCLEOTIDE SEQUENCE</scope>
    <source>
        <strain evidence="2">SN6</strain>
    </source>
</reference>
<feature type="transmembrane region" description="Helical" evidence="1">
    <location>
        <begin position="6"/>
        <end position="25"/>
    </location>
</feature>
<keyword evidence="1" id="KW-0812">Transmembrane</keyword>
<accession>A0A8J7G9N4</accession>